<dbReference type="PANTHER" id="PTHR42881:SF13">
    <property type="entry name" value="PROLYL ENDOPEPTIDASE"/>
    <property type="match status" value="1"/>
</dbReference>
<evidence type="ECO:0000259" key="7">
    <source>
        <dbReference type="Pfam" id="PF02897"/>
    </source>
</evidence>
<evidence type="ECO:0000256" key="4">
    <source>
        <dbReference type="ARBA" id="ARBA00022825"/>
    </source>
</evidence>
<evidence type="ECO:0000313" key="8">
    <source>
        <dbReference type="EMBL" id="EKX49834.1"/>
    </source>
</evidence>
<dbReference type="Pfam" id="PF00326">
    <property type="entry name" value="Peptidase_S9"/>
    <property type="match status" value="1"/>
</dbReference>
<dbReference type="OMA" id="NAVVCQV"/>
<dbReference type="Pfam" id="PF02897">
    <property type="entry name" value="Peptidase_S9_N"/>
    <property type="match status" value="1"/>
</dbReference>
<dbReference type="InterPro" id="IPR029058">
    <property type="entry name" value="AB_hydrolase_fold"/>
</dbReference>
<dbReference type="PANTHER" id="PTHR42881">
    <property type="entry name" value="PROLYL ENDOPEPTIDASE"/>
    <property type="match status" value="1"/>
</dbReference>
<evidence type="ECO:0000259" key="6">
    <source>
        <dbReference type="Pfam" id="PF00326"/>
    </source>
</evidence>
<dbReference type="Gene3D" id="2.130.10.120">
    <property type="entry name" value="Prolyl oligopeptidase, N-terminal domain"/>
    <property type="match status" value="1"/>
</dbReference>
<dbReference type="InterPro" id="IPR051167">
    <property type="entry name" value="Prolyl_oligopep/macrocyclase"/>
</dbReference>
<name>L1JNJ9_GUITC</name>
<dbReference type="InterPro" id="IPR023302">
    <property type="entry name" value="Pept_S9A_N"/>
</dbReference>
<dbReference type="SUPFAM" id="SSF50993">
    <property type="entry name" value="Peptidase/esterase 'gauge' domain"/>
    <property type="match status" value="1"/>
</dbReference>
<dbReference type="GO" id="GO:0006508">
    <property type="term" value="P:proteolysis"/>
    <property type="evidence" value="ECO:0007669"/>
    <property type="project" value="UniProtKB-KW"/>
</dbReference>
<comment type="similarity">
    <text evidence="1 5">Belongs to the peptidase S9A family.</text>
</comment>
<dbReference type="InterPro" id="IPR002470">
    <property type="entry name" value="Peptidase_S9A"/>
</dbReference>
<dbReference type="Gene3D" id="3.40.50.1820">
    <property type="entry name" value="alpha/beta hydrolase"/>
    <property type="match status" value="1"/>
</dbReference>
<dbReference type="GO" id="GO:0004252">
    <property type="term" value="F:serine-type endopeptidase activity"/>
    <property type="evidence" value="ECO:0007669"/>
    <property type="project" value="UniProtKB-UniRule"/>
</dbReference>
<proteinExistence type="inferred from homology"/>
<evidence type="ECO:0000256" key="2">
    <source>
        <dbReference type="ARBA" id="ARBA00022670"/>
    </source>
</evidence>
<keyword evidence="2 5" id="KW-0645">Protease</keyword>
<dbReference type="OrthoDB" id="248387at2759"/>
<evidence type="ECO:0000256" key="3">
    <source>
        <dbReference type="ARBA" id="ARBA00022801"/>
    </source>
</evidence>
<dbReference type="EnsemblProtists" id="EKX49834">
    <property type="protein sequence ID" value="EKX49834"/>
    <property type="gene ID" value="GUITHDRAFT_67323"/>
</dbReference>
<dbReference type="GO" id="GO:0070012">
    <property type="term" value="F:oligopeptidase activity"/>
    <property type="evidence" value="ECO:0007669"/>
    <property type="project" value="TreeGrafter"/>
</dbReference>
<dbReference type="RefSeq" id="XP_005836814.1">
    <property type="nucleotide sequence ID" value="XM_005836757.1"/>
</dbReference>
<dbReference type="GeneID" id="17306706"/>
<evidence type="ECO:0000313" key="10">
    <source>
        <dbReference type="Proteomes" id="UP000011087"/>
    </source>
</evidence>
<dbReference type="eggNOG" id="KOG2237">
    <property type="taxonomic scope" value="Eukaryota"/>
</dbReference>
<dbReference type="Proteomes" id="UP000011087">
    <property type="component" value="Unassembled WGS sequence"/>
</dbReference>
<dbReference type="KEGG" id="gtt:GUITHDRAFT_67323"/>
<organism evidence="8">
    <name type="scientific">Guillardia theta (strain CCMP2712)</name>
    <name type="common">Cryptophyte</name>
    <dbReference type="NCBI Taxonomy" id="905079"/>
    <lineage>
        <taxon>Eukaryota</taxon>
        <taxon>Cryptophyceae</taxon>
        <taxon>Pyrenomonadales</taxon>
        <taxon>Geminigeraceae</taxon>
        <taxon>Guillardia</taxon>
    </lineage>
</organism>
<dbReference type="InterPro" id="IPR001375">
    <property type="entry name" value="Peptidase_S9_cat"/>
</dbReference>
<dbReference type="GO" id="GO:0005829">
    <property type="term" value="C:cytosol"/>
    <property type="evidence" value="ECO:0007669"/>
    <property type="project" value="TreeGrafter"/>
</dbReference>
<evidence type="ECO:0000256" key="1">
    <source>
        <dbReference type="ARBA" id="ARBA00005228"/>
    </source>
</evidence>
<keyword evidence="3 5" id="KW-0378">Hydrolase</keyword>
<accession>L1JNJ9</accession>
<protein>
    <recommendedName>
        <fullName evidence="5">Prolyl endopeptidase</fullName>
        <ecNumber evidence="5">3.4.21.-</ecNumber>
    </recommendedName>
</protein>
<dbReference type="PRINTS" id="PR00862">
    <property type="entry name" value="PROLIGOPTASE"/>
</dbReference>
<feature type="domain" description="Peptidase S9 prolyl oligopeptidase catalytic" evidence="6">
    <location>
        <begin position="484"/>
        <end position="687"/>
    </location>
</feature>
<dbReference type="HOGENOM" id="CLU_011290_4_0_1"/>
<evidence type="ECO:0000256" key="5">
    <source>
        <dbReference type="RuleBase" id="RU368024"/>
    </source>
</evidence>
<reference evidence="8 10" key="1">
    <citation type="journal article" date="2012" name="Nature">
        <title>Algal genomes reveal evolutionary mosaicism and the fate of nucleomorphs.</title>
        <authorList>
            <consortium name="DOE Joint Genome Institute"/>
            <person name="Curtis B.A."/>
            <person name="Tanifuji G."/>
            <person name="Burki F."/>
            <person name="Gruber A."/>
            <person name="Irimia M."/>
            <person name="Maruyama S."/>
            <person name="Arias M.C."/>
            <person name="Ball S.G."/>
            <person name="Gile G.H."/>
            <person name="Hirakawa Y."/>
            <person name="Hopkins J.F."/>
            <person name="Kuo A."/>
            <person name="Rensing S.A."/>
            <person name="Schmutz J."/>
            <person name="Symeonidi A."/>
            <person name="Elias M."/>
            <person name="Eveleigh R.J."/>
            <person name="Herman E.K."/>
            <person name="Klute M.J."/>
            <person name="Nakayama T."/>
            <person name="Obornik M."/>
            <person name="Reyes-Prieto A."/>
            <person name="Armbrust E.V."/>
            <person name="Aves S.J."/>
            <person name="Beiko R.G."/>
            <person name="Coutinho P."/>
            <person name="Dacks J.B."/>
            <person name="Durnford D.G."/>
            <person name="Fast N.M."/>
            <person name="Green B.R."/>
            <person name="Grisdale C.J."/>
            <person name="Hempel F."/>
            <person name="Henrissat B."/>
            <person name="Hoppner M.P."/>
            <person name="Ishida K."/>
            <person name="Kim E."/>
            <person name="Koreny L."/>
            <person name="Kroth P.G."/>
            <person name="Liu Y."/>
            <person name="Malik S.B."/>
            <person name="Maier U.G."/>
            <person name="McRose D."/>
            <person name="Mock T."/>
            <person name="Neilson J.A."/>
            <person name="Onodera N.T."/>
            <person name="Poole A.M."/>
            <person name="Pritham E.J."/>
            <person name="Richards T.A."/>
            <person name="Rocap G."/>
            <person name="Roy S.W."/>
            <person name="Sarai C."/>
            <person name="Schaack S."/>
            <person name="Shirato S."/>
            <person name="Slamovits C.H."/>
            <person name="Spencer D.F."/>
            <person name="Suzuki S."/>
            <person name="Worden A.Z."/>
            <person name="Zauner S."/>
            <person name="Barry K."/>
            <person name="Bell C."/>
            <person name="Bharti A.K."/>
            <person name="Crow J.A."/>
            <person name="Grimwood J."/>
            <person name="Kramer R."/>
            <person name="Lindquist E."/>
            <person name="Lucas S."/>
            <person name="Salamov A."/>
            <person name="McFadden G.I."/>
            <person name="Lane C.E."/>
            <person name="Keeling P.J."/>
            <person name="Gray M.W."/>
            <person name="Grigoriev I.V."/>
            <person name="Archibald J.M."/>
        </authorList>
    </citation>
    <scope>NUCLEOTIDE SEQUENCE</scope>
    <source>
        <strain evidence="8 10">CCMP2712</strain>
    </source>
</reference>
<reference evidence="10" key="2">
    <citation type="submission" date="2012-11" db="EMBL/GenBank/DDBJ databases">
        <authorList>
            <person name="Kuo A."/>
            <person name="Curtis B.A."/>
            <person name="Tanifuji G."/>
            <person name="Burki F."/>
            <person name="Gruber A."/>
            <person name="Irimia M."/>
            <person name="Maruyama S."/>
            <person name="Arias M.C."/>
            <person name="Ball S.G."/>
            <person name="Gile G.H."/>
            <person name="Hirakawa Y."/>
            <person name="Hopkins J.F."/>
            <person name="Rensing S.A."/>
            <person name="Schmutz J."/>
            <person name="Symeonidi A."/>
            <person name="Elias M."/>
            <person name="Eveleigh R.J."/>
            <person name="Herman E.K."/>
            <person name="Klute M.J."/>
            <person name="Nakayama T."/>
            <person name="Obornik M."/>
            <person name="Reyes-Prieto A."/>
            <person name="Armbrust E.V."/>
            <person name="Aves S.J."/>
            <person name="Beiko R.G."/>
            <person name="Coutinho P."/>
            <person name="Dacks J.B."/>
            <person name="Durnford D.G."/>
            <person name="Fast N.M."/>
            <person name="Green B.R."/>
            <person name="Grisdale C."/>
            <person name="Hempe F."/>
            <person name="Henrissat B."/>
            <person name="Hoppner M.P."/>
            <person name="Ishida K.-I."/>
            <person name="Kim E."/>
            <person name="Koreny L."/>
            <person name="Kroth P.G."/>
            <person name="Liu Y."/>
            <person name="Malik S.-B."/>
            <person name="Maier U.G."/>
            <person name="McRose D."/>
            <person name="Mock T."/>
            <person name="Neilson J.A."/>
            <person name="Onodera N.T."/>
            <person name="Poole A.M."/>
            <person name="Pritham E.J."/>
            <person name="Richards T.A."/>
            <person name="Rocap G."/>
            <person name="Roy S.W."/>
            <person name="Sarai C."/>
            <person name="Schaack S."/>
            <person name="Shirato S."/>
            <person name="Slamovits C.H."/>
            <person name="Spencer D.F."/>
            <person name="Suzuki S."/>
            <person name="Worden A.Z."/>
            <person name="Zauner S."/>
            <person name="Barry K."/>
            <person name="Bell C."/>
            <person name="Bharti A.K."/>
            <person name="Crow J.A."/>
            <person name="Grimwood J."/>
            <person name="Kramer R."/>
            <person name="Lindquist E."/>
            <person name="Lucas S."/>
            <person name="Salamov A."/>
            <person name="McFadden G.I."/>
            <person name="Lane C.E."/>
            <person name="Keeling P.J."/>
            <person name="Gray M.W."/>
            <person name="Grigoriev I.V."/>
            <person name="Archibald J.M."/>
        </authorList>
    </citation>
    <scope>NUCLEOTIDE SEQUENCE</scope>
    <source>
        <strain evidence="10">CCMP2712</strain>
    </source>
</reference>
<dbReference type="EC" id="3.4.21.-" evidence="5"/>
<keyword evidence="4 5" id="KW-0720">Serine protease</keyword>
<dbReference type="SUPFAM" id="SSF53474">
    <property type="entry name" value="alpha/beta-Hydrolases"/>
    <property type="match status" value="1"/>
</dbReference>
<dbReference type="AlphaFoldDB" id="L1JNJ9"/>
<feature type="domain" description="Peptidase S9A N-terminal" evidence="7">
    <location>
        <begin position="6"/>
        <end position="384"/>
    </location>
</feature>
<dbReference type="EMBL" id="JH992980">
    <property type="protein sequence ID" value="EKX49834.1"/>
    <property type="molecule type" value="Genomic_DNA"/>
</dbReference>
<evidence type="ECO:0000313" key="9">
    <source>
        <dbReference type="EnsemblProtists" id="EKX49834"/>
    </source>
</evidence>
<sequence>MEQFVKETNQPLFDRLMSIYESKDNIPYASKRGNFLYNFWRDEKNVRGVWRRVSVDGYKEDAPEWETLIDLDQLCKEENKSWVWRGTQVADLGGGRESERVIVKLSLGGTDAVEVREFDMRRRRFVRPEEGGFFVGSGKTYLSHVDEDTLLIGTQVGERSVTRSGYPAQIRRWRRGERLEEARVVFEVEDSSVSASSYVTRHGERRLEWRVCQKSFFSSVRYVRRMRGDSKEGGKGEEEEEEGWTMLEVPETASVSCIGSFLLVLVKDDWEVGRYKFKQGSLVAVQLESFLQEPQRSEFTLLFEPSDTTFLQGWCKTKGFLVLTLLDQVKSSLRIWKMQEQDGWVCELHQSSPDISTINVMAVEGEDEDQVWLTRSSYIEPTSLSLLHVNDLLSSKTSFFDEAFVVKRLPHMFQHRDMKVTQHFATSKDGTRVPFFLIARDLPASSSSSSSSSSSPPPPRPTILYGYGGFQVSMLPNYQADVGAAWLEQGGAYVVANIRGGGEFGPAWHRAAMREKRQRAYEDFFAVAEELVAMNVTRPELLACKGGSNGGLLVGNALTQRPDLFGAVICSVPLLDLRRYHKLLAGASWMDEYGDPDGEDWKYLKDISPYHQVSSSARYPPALFTTSTRDDRVHPGHARRMVANLLSAGHSRVHYYENIEGGHGGAADSRQRAFLNLLAYQFLYKTFEMPNTQE</sequence>
<dbReference type="PaxDb" id="55529-EKX49834"/>
<gene>
    <name evidence="8" type="ORF">GUITHDRAFT_67323</name>
</gene>
<reference evidence="9" key="3">
    <citation type="submission" date="2015-06" db="UniProtKB">
        <authorList>
            <consortium name="EnsemblProtists"/>
        </authorList>
    </citation>
    <scope>IDENTIFICATION</scope>
</reference>
<keyword evidence="10" id="KW-1185">Reference proteome</keyword>